<dbReference type="CDD" id="cd03443">
    <property type="entry name" value="PaaI_thioesterase"/>
    <property type="match status" value="1"/>
</dbReference>
<evidence type="ECO:0000256" key="2">
    <source>
        <dbReference type="ARBA" id="ARBA00008072"/>
    </source>
</evidence>
<dbReference type="CDD" id="cd08278">
    <property type="entry name" value="benzyl_alcohol_DH"/>
    <property type="match status" value="1"/>
</dbReference>
<gene>
    <name evidence="8" type="ORF">ACFYTF_23645</name>
</gene>
<evidence type="ECO:0000256" key="1">
    <source>
        <dbReference type="ARBA" id="ARBA00001947"/>
    </source>
</evidence>
<organism evidence="8 9">
    <name type="scientific">Nocardia thailandica</name>
    <dbReference type="NCBI Taxonomy" id="257275"/>
    <lineage>
        <taxon>Bacteria</taxon>
        <taxon>Bacillati</taxon>
        <taxon>Actinomycetota</taxon>
        <taxon>Actinomycetes</taxon>
        <taxon>Mycobacteriales</taxon>
        <taxon>Nocardiaceae</taxon>
        <taxon>Nocardia</taxon>
    </lineage>
</organism>
<dbReference type="SUPFAM" id="SSF50129">
    <property type="entry name" value="GroES-like"/>
    <property type="match status" value="1"/>
</dbReference>
<dbReference type="PROSITE" id="PS00059">
    <property type="entry name" value="ADH_ZINC"/>
    <property type="match status" value="1"/>
</dbReference>
<dbReference type="InterPro" id="IPR020843">
    <property type="entry name" value="ER"/>
</dbReference>
<evidence type="ECO:0000256" key="6">
    <source>
        <dbReference type="RuleBase" id="RU361277"/>
    </source>
</evidence>
<comment type="caution">
    <text evidence="8">The sequence shown here is derived from an EMBL/GenBank/DDBJ whole genome shotgun (WGS) entry which is preliminary data.</text>
</comment>
<dbReference type="SUPFAM" id="SSF54637">
    <property type="entry name" value="Thioesterase/thiol ester dehydrase-isomerase"/>
    <property type="match status" value="1"/>
</dbReference>
<keyword evidence="3 6" id="KW-0479">Metal-binding</keyword>
<evidence type="ECO:0000313" key="9">
    <source>
        <dbReference type="Proteomes" id="UP001601444"/>
    </source>
</evidence>
<dbReference type="SUPFAM" id="SSF51735">
    <property type="entry name" value="NAD(P)-binding Rossmann-fold domains"/>
    <property type="match status" value="1"/>
</dbReference>
<protein>
    <submittedName>
        <fullName evidence="8">Zinc-binding dehydrogenase</fullName>
    </submittedName>
</protein>
<proteinExistence type="inferred from homology"/>
<evidence type="ECO:0000256" key="3">
    <source>
        <dbReference type="ARBA" id="ARBA00022723"/>
    </source>
</evidence>
<keyword evidence="5" id="KW-0560">Oxidoreductase</keyword>
<dbReference type="InterPro" id="IPR002328">
    <property type="entry name" value="ADH_Zn_CS"/>
</dbReference>
<dbReference type="InterPro" id="IPR013149">
    <property type="entry name" value="ADH-like_C"/>
</dbReference>
<evidence type="ECO:0000259" key="7">
    <source>
        <dbReference type="SMART" id="SM00829"/>
    </source>
</evidence>
<dbReference type="InterPro" id="IPR013154">
    <property type="entry name" value="ADH-like_N"/>
</dbReference>
<dbReference type="RefSeq" id="WP_387702263.1">
    <property type="nucleotide sequence ID" value="NZ_JBIAMX010000016.1"/>
</dbReference>
<dbReference type="PANTHER" id="PTHR43350">
    <property type="entry name" value="NAD-DEPENDENT ALCOHOL DEHYDROGENASE"/>
    <property type="match status" value="1"/>
</dbReference>
<evidence type="ECO:0000256" key="5">
    <source>
        <dbReference type="ARBA" id="ARBA00023002"/>
    </source>
</evidence>
<dbReference type="InterPro" id="IPR029069">
    <property type="entry name" value="HotDog_dom_sf"/>
</dbReference>
<evidence type="ECO:0000256" key="4">
    <source>
        <dbReference type="ARBA" id="ARBA00022833"/>
    </source>
</evidence>
<dbReference type="EMBL" id="JBIAMX010000016">
    <property type="protein sequence ID" value="MFF0545836.1"/>
    <property type="molecule type" value="Genomic_DNA"/>
</dbReference>
<dbReference type="PANTHER" id="PTHR43350:SF17">
    <property type="entry name" value="NAD-DEPENDENT ALCOHOL DEHYDROGENASE"/>
    <property type="match status" value="1"/>
</dbReference>
<keyword evidence="9" id="KW-1185">Reference proteome</keyword>
<dbReference type="InterPro" id="IPR036291">
    <property type="entry name" value="NAD(P)-bd_dom_sf"/>
</dbReference>
<dbReference type="Gene3D" id="3.90.180.10">
    <property type="entry name" value="Medium-chain alcohol dehydrogenases, catalytic domain"/>
    <property type="match status" value="1"/>
</dbReference>
<dbReference type="SMART" id="SM00829">
    <property type="entry name" value="PKS_ER"/>
    <property type="match status" value="1"/>
</dbReference>
<comment type="cofactor">
    <cofactor evidence="1 6">
        <name>Zn(2+)</name>
        <dbReference type="ChEBI" id="CHEBI:29105"/>
    </cofactor>
</comment>
<sequence length="609" mass="62596">MTTAGLEIVAAVSVGTERPLAIQPLTLRAPRPDEVLVRVLASGICHTDLTTRAAVPASLPIVLGHEGTGVVEAVGAEVAGVAAGDRVLLTYQSCGDCAECGRGLPGYCARWAELNAGRFGADSPLTGAEGPVVGGYFGQSSFASHVLATRRNLVVVEPDLGPVLIAAFGCAVQTGAGVVAEVLAPRADSVLAVFGVGGVGMSAVMAARALGVGTVVAVDLSAERLALAAGLGAHVTVDGRDGDAADRITALGGATHALDTTGAASVIATAVRALAPRGTLALVGLGPSPLPVDVAALIGGGKSVRGSIEGDVDPQVFLPRLVDWHRRGLLPMERLVRAYPLERINEAIADMASGAVVKAVVTFDHPAGALDTPRTLRQFRNAVQTLVRPRISDHRRAGTPMEFILDDLTDDEVAQHIARYEPVTGTVRDLIDALIRTRVDDATLADAHRRIAEVVAALRAEQMPGPYGVRRSATGQGMAWGNAVIGLRNAIAPPLTVIRGTPDDAVPARAEVTLGAAYEGPTGHVHGGVVALLFDQLLGEAASMDGTPNYTGTLTIRYHRPTPLGALVLEAAPTVREGRKKFARATLAADGVVTAEAEGVFIVPRAAGG</sequence>
<dbReference type="Pfam" id="PF00107">
    <property type="entry name" value="ADH_zinc_N"/>
    <property type="match status" value="1"/>
</dbReference>
<accession>A0ABW6PTS8</accession>
<dbReference type="InterPro" id="IPR006683">
    <property type="entry name" value="Thioestr_dom"/>
</dbReference>
<reference evidence="8 9" key="1">
    <citation type="submission" date="2024-10" db="EMBL/GenBank/DDBJ databases">
        <title>The Natural Products Discovery Center: Release of the First 8490 Sequenced Strains for Exploring Actinobacteria Biosynthetic Diversity.</title>
        <authorList>
            <person name="Kalkreuter E."/>
            <person name="Kautsar S.A."/>
            <person name="Yang D."/>
            <person name="Bader C.D."/>
            <person name="Teijaro C.N."/>
            <person name="Fluegel L."/>
            <person name="Davis C.M."/>
            <person name="Simpson J.R."/>
            <person name="Lauterbach L."/>
            <person name="Steele A.D."/>
            <person name="Gui C."/>
            <person name="Meng S."/>
            <person name="Li G."/>
            <person name="Viehrig K."/>
            <person name="Ye F."/>
            <person name="Su P."/>
            <person name="Kiefer A.F."/>
            <person name="Nichols A."/>
            <person name="Cepeda A.J."/>
            <person name="Yan W."/>
            <person name="Fan B."/>
            <person name="Jiang Y."/>
            <person name="Adhikari A."/>
            <person name="Zheng C.-J."/>
            <person name="Schuster L."/>
            <person name="Cowan T.M."/>
            <person name="Smanski M.J."/>
            <person name="Chevrette M.G."/>
            <person name="De Carvalho L.P.S."/>
            <person name="Shen B."/>
        </authorList>
    </citation>
    <scope>NUCLEOTIDE SEQUENCE [LARGE SCALE GENOMIC DNA]</scope>
    <source>
        <strain evidence="8 9">NPDC004045</strain>
    </source>
</reference>
<name>A0ABW6PTS8_9NOCA</name>
<dbReference type="InterPro" id="IPR011032">
    <property type="entry name" value="GroES-like_sf"/>
</dbReference>
<dbReference type="Proteomes" id="UP001601444">
    <property type="component" value="Unassembled WGS sequence"/>
</dbReference>
<feature type="domain" description="Enoyl reductase (ER)" evidence="7">
    <location>
        <begin position="15"/>
        <end position="361"/>
    </location>
</feature>
<dbReference type="Gene3D" id="3.40.50.720">
    <property type="entry name" value="NAD(P)-binding Rossmann-like Domain"/>
    <property type="match status" value="1"/>
</dbReference>
<comment type="similarity">
    <text evidence="2 6">Belongs to the zinc-containing alcohol dehydrogenase family.</text>
</comment>
<dbReference type="Pfam" id="PF03061">
    <property type="entry name" value="4HBT"/>
    <property type="match status" value="1"/>
</dbReference>
<dbReference type="Gene3D" id="3.10.129.10">
    <property type="entry name" value="Hotdog Thioesterase"/>
    <property type="match status" value="1"/>
</dbReference>
<dbReference type="Pfam" id="PF08240">
    <property type="entry name" value="ADH_N"/>
    <property type="match status" value="1"/>
</dbReference>
<keyword evidence="4 6" id="KW-0862">Zinc</keyword>
<evidence type="ECO:0000313" key="8">
    <source>
        <dbReference type="EMBL" id="MFF0545836.1"/>
    </source>
</evidence>